<dbReference type="InterPro" id="IPR005249">
    <property type="entry name" value="YqeK"/>
</dbReference>
<dbReference type="GO" id="GO:0046872">
    <property type="term" value="F:metal ion binding"/>
    <property type="evidence" value="ECO:0007669"/>
    <property type="project" value="UniProtKB-KW"/>
</dbReference>
<keyword evidence="9 14" id="KW-0067">ATP-binding</keyword>
<keyword evidence="10" id="KW-0408">Iron</keyword>
<dbReference type="PANTHER" id="PTHR39321">
    <property type="entry name" value="NICOTINATE-NUCLEOTIDE ADENYLYLTRANSFERASE-RELATED"/>
    <property type="match status" value="1"/>
</dbReference>
<evidence type="ECO:0000256" key="2">
    <source>
        <dbReference type="ARBA" id="ARBA00005019"/>
    </source>
</evidence>
<evidence type="ECO:0000256" key="1">
    <source>
        <dbReference type="ARBA" id="ARBA00002324"/>
    </source>
</evidence>
<dbReference type="InterPro" id="IPR003607">
    <property type="entry name" value="HD/PDEase_dom"/>
</dbReference>
<dbReference type="GO" id="GO:0005524">
    <property type="term" value="F:ATP binding"/>
    <property type="evidence" value="ECO:0007669"/>
    <property type="project" value="UniProtKB-KW"/>
</dbReference>
<comment type="similarity">
    <text evidence="14">Belongs to the NadD family.</text>
</comment>
<dbReference type="SUPFAM" id="SSF109604">
    <property type="entry name" value="HD-domain/PDEase-like"/>
    <property type="match status" value="1"/>
</dbReference>
<evidence type="ECO:0000313" key="17">
    <source>
        <dbReference type="Proteomes" id="UP000290985"/>
    </source>
</evidence>
<evidence type="ECO:0000256" key="11">
    <source>
        <dbReference type="ARBA" id="ARBA00023027"/>
    </source>
</evidence>
<dbReference type="SMART" id="SM00471">
    <property type="entry name" value="HDc"/>
    <property type="match status" value="1"/>
</dbReference>
<evidence type="ECO:0000256" key="5">
    <source>
        <dbReference type="ARBA" id="ARBA00022695"/>
    </source>
</evidence>
<dbReference type="NCBIfam" id="TIGR00482">
    <property type="entry name" value="nicotinate (nicotinamide) nucleotide adenylyltransferase"/>
    <property type="match status" value="1"/>
</dbReference>
<evidence type="ECO:0000256" key="13">
    <source>
        <dbReference type="ARBA" id="ARBA00049417"/>
    </source>
</evidence>
<keyword evidence="7 14" id="KW-0547">Nucleotide-binding</keyword>
<dbReference type="InterPro" id="IPR005248">
    <property type="entry name" value="NadD/NMNAT"/>
</dbReference>
<dbReference type="InterPro" id="IPR006674">
    <property type="entry name" value="HD_domain"/>
</dbReference>
<feature type="domain" description="HD" evidence="15">
    <location>
        <begin position="195"/>
        <end position="312"/>
    </location>
</feature>
<dbReference type="PANTHER" id="PTHR39321:SF3">
    <property type="entry name" value="PHOSPHOPANTETHEINE ADENYLYLTRANSFERASE"/>
    <property type="match status" value="1"/>
</dbReference>
<gene>
    <name evidence="16" type="primary">coaD_1</name>
    <name evidence="14" type="synonym">nadD</name>
    <name evidence="16" type="ORF">NCTC10181_00088</name>
</gene>
<comment type="function">
    <text evidence="1 14">Catalyzes the reversible adenylation of nicotinate mononucleotide (NaMN) to nicotinic acid adenine dinucleotide (NaAD).</text>
</comment>
<keyword evidence="3 14" id="KW-0662">Pyridine nucleotide biosynthesis</keyword>
<reference evidence="16 17" key="1">
    <citation type="submission" date="2019-01" db="EMBL/GenBank/DDBJ databases">
        <authorList>
            <consortium name="Pathogen Informatics"/>
        </authorList>
    </citation>
    <scope>NUCLEOTIDE SEQUENCE [LARGE SCALE GENOMIC DNA]</scope>
    <source>
        <strain evidence="16 17">NCTC10181</strain>
    </source>
</reference>
<evidence type="ECO:0000256" key="10">
    <source>
        <dbReference type="ARBA" id="ARBA00023004"/>
    </source>
</evidence>
<accession>A0A449B116</accession>
<dbReference type="EMBL" id="LR215036">
    <property type="protein sequence ID" value="VEU74253.1"/>
    <property type="molecule type" value="Genomic_DNA"/>
</dbReference>
<keyword evidence="5 14" id="KW-0548">Nucleotidyltransferase</keyword>
<dbReference type="NCBIfam" id="NF005519">
    <property type="entry name" value="PRK07152.1"/>
    <property type="match status" value="1"/>
</dbReference>
<dbReference type="Pfam" id="PF01467">
    <property type="entry name" value="CTP_transf_like"/>
    <property type="match status" value="1"/>
</dbReference>
<evidence type="ECO:0000256" key="6">
    <source>
        <dbReference type="ARBA" id="ARBA00022723"/>
    </source>
</evidence>
<comment type="catalytic activity">
    <reaction evidence="13">
        <text>P(1),P(4)-bis(5'-adenosyl) tetraphosphate + H2O = 2 ADP + 2 H(+)</text>
        <dbReference type="Rhea" id="RHEA:24252"/>
        <dbReference type="ChEBI" id="CHEBI:15377"/>
        <dbReference type="ChEBI" id="CHEBI:15378"/>
        <dbReference type="ChEBI" id="CHEBI:58141"/>
        <dbReference type="ChEBI" id="CHEBI:456216"/>
        <dbReference type="EC" id="3.6.1.41"/>
    </reaction>
</comment>
<dbReference type="Proteomes" id="UP000290985">
    <property type="component" value="Chromosome"/>
</dbReference>
<keyword evidence="17" id="KW-1185">Reference proteome</keyword>
<dbReference type="RefSeq" id="WP_129725098.1">
    <property type="nucleotide sequence ID" value="NZ_CP101807.1"/>
</dbReference>
<comment type="pathway">
    <text evidence="2 14">Cofactor biosynthesis; NAD(+) biosynthesis; deamido-NAD(+) from nicotinate D-ribonucleotide: step 1/1.</text>
</comment>
<dbReference type="GO" id="GO:0004515">
    <property type="term" value="F:nicotinate-nucleotide adenylyltransferase activity"/>
    <property type="evidence" value="ECO:0007669"/>
    <property type="project" value="UniProtKB-UniRule"/>
</dbReference>
<keyword evidence="8" id="KW-0378">Hydrolase</keyword>
<dbReference type="PROSITE" id="PS51831">
    <property type="entry name" value="HD"/>
    <property type="match status" value="1"/>
</dbReference>
<sequence>MKKIAIYGGSFDPIHKGHIAAARYVIEELQLDELYFVPANNSPFKTKSKNNNALHRVNMLRLVTEEKMFVSDFEIKRGGTSYTIDTVKYFAKKFPQDQLFLIIGSDHLPKLDKWKDIQKIAQLSKIVVLRRSKNINKINAKKYQAIILKNPLWDFSSTEFKKGYLDSVEDVIMDYIQENGLYLEKIIHSMLSALRAKHCISTGNFAAEMAKKFNISAKKAYVAGILHDIAKEWDEDQSRAFLAQYEPQYANVLKHELHQVCGYTWVKHAYKLKDHDILHAILVHTTLDDGTNERKISNLDKIIFISDKISPGRRFPGIQKLRQLAFEDLDATFEKVIQYVYEYNIQKGVKFSQRQQEIYRKYLK</sequence>
<evidence type="ECO:0000256" key="3">
    <source>
        <dbReference type="ARBA" id="ARBA00022642"/>
    </source>
</evidence>
<evidence type="ECO:0000256" key="4">
    <source>
        <dbReference type="ARBA" id="ARBA00022679"/>
    </source>
</evidence>
<evidence type="ECO:0000313" key="16">
    <source>
        <dbReference type="EMBL" id="VEU74253.1"/>
    </source>
</evidence>
<evidence type="ECO:0000259" key="15">
    <source>
        <dbReference type="PROSITE" id="PS51831"/>
    </source>
</evidence>
<dbReference type="Gene3D" id="1.10.3210.10">
    <property type="entry name" value="Hypothetical protein af1432"/>
    <property type="match status" value="1"/>
</dbReference>
<evidence type="ECO:0000256" key="12">
    <source>
        <dbReference type="ARBA" id="ARBA00048721"/>
    </source>
</evidence>
<dbReference type="NCBIfam" id="TIGR00488">
    <property type="entry name" value="bis(5'-nucleosyl)-tetraphosphatase (symmetrical) YqeK"/>
    <property type="match status" value="1"/>
</dbReference>
<dbReference type="SUPFAM" id="SSF52374">
    <property type="entry name" value="Nucleotidylyl transferase"/>
    <property type="match status" value="1"/>
</dbReference>
<proteinExistence type="inferred from homology"/>
<dbReference type="NCBIfam" id="TIGR00125">
    <property type="entry name" value="cyt_tran_rel"/>
    <property type="match status" value="1"/>
</dbReference>
<dbReference type="InterPro" id="IPR004821">
    <property type="entry name" value="Cyt_trans-like"/>
</dbReference>
<evidence type="ECO:0000256" key="9">
    <source>
        <dbReference type="ARBA" id="ARBA00022840"/>
    </source>
</evidence>
<keyword evidence="6" id="KW-0479">Metal-binding</keyword>
<dbReference type="Pfam" id="PF01966">
    <property type="entry name" value="HD"/>
    <property type="match status" value="1"/>
</dbReference>
<protein>
    <recommendedName>
        <fullName evidence="14">Probable nicotinate-nucleotide adenylyltransferase</fullName>
        <ecNumber evidence="14">2.7.7.18</ecNumber>
    </recommendedName>
    <alternativeName>
        <fullName evidence="14">Deamido-NAD(+) diphosphorylase</fullName>
    </alternativeName>
    <alternativeName>
        <fullName evidence="14">Deamido-NAD(+) pyrophosphorylase</fullName>
    </alternativeName>
    <alternativeName>
        <fullName evidence="14">Nicotinate mononucleotide adenylyltransferase</fullName>
        <shortName evidence="14">NaMN adenylyltransferase</shortName>
    </alternativeName>
</protein>
<evidence type="ECO:0000256" key="8">
    <source>
        <dbReference type="ARBA" id="ARBA00022801"/>
    </source>
</evidence>
<evidence type="ECO:0000256" key="7">
    <source>
        <dbReference type="ARBA" id="ARBA00022741"/>
    </source>
</evidence>
<dbReference type="InterPro" id="IPR014729">
    <property type="entry name" value="Rossmann-like_a/b/a_fold"/>
</dbReference>
<dbReference type="GO" id="GO:0009435">
    <property type="term" value="P:NAD+ biosynthetic process"/>
    <property type="evidence" value="ECO:0007669"/>
    <property type="project" value="UniProtKB-UniRule"/>
</dbReference>
<dbReference type="AlphaFoldDB" id="A0A449B116"/>
<dbReference type="GO" id="GO:0008803">
    <property type="term" value="F:bis(5'-nucleosyl)-tetraphosphatase (symmetrical) activity"/>
    <property type="evidence" value="ECO:0007669"/>
    <property type="project" value="UniProtKB-EC"/>
</dbReference>
<dbReference type="EC" id="2.7.7.18" evidence="14"/>
<keyword evidence="11 14" id="KW-0520">NAD</keyword>
<dbReference type="CDD" id="cd00077">
    <property type="entry name" value="HDc"/>
    <property type="match status" value="1"/>
</dbReference>
<dbReference type="CDD" id="cd02165">
    <property type="entry name" value="NMNAT"/>
    <property type="match status" value="1"/>
</dbReference>
<dbReference type="OrthoDB" id="5295945at2"/>
<evidence type="ECO:0000256" key="14">
    <source>
        <dbReference type="HAMAP-Rule" id="MF_00244"/>
    </source>
</evidence>
<dbReference type="UniPathway" id="UPA00253">
    <property type="reaction ID" value="UER00332"/>
</dbReference>
<keyword evidence="4 14" id="KW-0808">Transferase</keyword>
<dbReference type="KEGG" id="mcit:NCTC10181_00088"/>
<organism evidence="16 17">
    <name type="scientific">Mycoplasmopsis citelli</name>
    <dbReference type="NCBI Taxonomy" id="171281"/>
    <lineage>
        <taxon>Bacteria</taxon>
        <taxon>Bacillati</taxon>
        <taxon>Mycoplasmatota</taxon>
        <taxon>Mycoplasmoidales</taxon>
        <taxon>Metamycoplasmataceae</taxon>
        <taxon>Mycoplasmopsis</taxon>
    </lineage>
</organism>
<dbReference type="Gene3D" id="3.40.50.620">
    <property type="entry name" value="HUPs"/>
    <property type="match status" value="1"/>
</dbReference>
<name>A0A449B116_9BACT</name>
<comment type="catalytic activity">
    <reaction evidence="12 14">
        <text>nicotinate beta-D-ribonucleotide + ATP + H(+) = deamido-NAD(+) + diphosphate</text>
        <dbReference type="Rhea" id="RHEA:22860"/>
        <dbReference type="ChEBI" id="CHEBI:15378"/>
        <dbReference type="ChEBI" id="CHEBI:30616"/>
        <dbReference type="ChEBI" id="CHEBI:33019"/>
        <dbReference type="ChEBI" id="CHEBI:57502"/>
        <dbReference type="ChEBI" id="CHEBI:58437"/>
        <dbReference type="EC" id="2.7.7.18"/>
    </reaction>
</comment>
<dbReference type="HAMAP" id="MF_00244">
    <property type="entry name" value="NaMN_adenylyltr"/>
    <property type="match status" value="1"/>
</dbReference>